<sequence length="519" mass="52821">MSNIETDVLILGGGPAGLWAAVSAAAAGARVVLVDKSRCGSSGPAVYGSTALWDIPPGPARAERVAATLRHGGGLGDPAWLERVIDETHRRLLSWPGARHRVPDTTDADPTVLRLDGASYLRRLRRGALELGVRVLDHHPALHLLVDGAGTVVGAAGIQRHNKFRPWTIPAGAVVLATGGCAFLSGGAGTEVNTGEGLLMAVEAGAELSGMEFSGAYGLAPVLSRVHPNPAVAPGLSVHFAALYDEDGTELPGGYQASLAALADGRRVFAALHEVPDTVRHWLGRHGAVDAAGRVPVRAVLSGTVAGSGGLALAGPDCRSTVPGLFAAGAVAGREVVAGAAGATGGLRGAWALASGAWAGAGAAAFAAAAEHPTAGRPVPGAGLGPHAHLDPRSVIGLVQEHTLPLRRSYRRSAGSLRNSIAELDALWPGARYELGGIGVGQVKARQAAALLAVARWAGHSALARTESRGLHRRIDHPAASADWAVGQRCGGLDAVWVRRVDGPDTLGGELTASRPVAV</sequence>
<gene>
    <name evidence="11" type="ORF">DFR69_102527</name>
</gene>
<evidence type="ECO:0000256" key="2">
    <source>
        <dbReference type="ARBA" id="ARBA00021901"/>
    </source>
</evidence>
<dbReference type="GO" id="GO:0008734">
    <property type="term" value="F:L-aspartate oxidase activity"/>
    <property type="evidence" value="ECO:0007669"/>
    <property type="project" value="UniProtKB-EC"/>
</dbReference>
<evidence type="ECO:0000256" key="8">
    <source>
        <dbReference type="ARBA" id="ARBA00048305"/>
    </source>
</evidence>
<comment type="caution">
    <text evidence="11">The sequence shown here is derived from an EMBL/GenBank/DDBJ whole genome shotgun (WGS) entry which is preliminary data.</text>
</comment>
<dbReference type="Gene3D" id="1.20.58.100">
    <property type="entry name" value="Fumarate reductase/succinate dehydrogenase flavoprotein-like, C-terminal domain"/>
    <property type="match status" value="1"/>
</dbReference>
<evidence type="ECO:0000256" key="1">
    <source>
        <dbReference type="ARBA" id="ARBA00001974"/>
    </source>
</evidence>
<dbReference type="AlphaFoldDB" id="A0A317NZ79"/>
<dbReference type="Gene3D" id="3.50.50.60">
    <property type="entry name" value="FAD/NAD(P)-binding domain"/>
    <property type="match status" value="1"/>
</dbReference>
<dbReference type="InterPro" id="IPR015939">
    <property type="entry name" value="Fum_Rdtase/Succ_DH_flav-like_C"/>
</dbReference>
<name>A0A317NZ79_9NOCA</name>
<keyword evidence="12" id="KW-1185">Reference proteome</keyword>
<dbReference type="SUPFAM" id="SSF51905">
    <property type="entry name" value="FAD/NAD(P)-binding domain"/>
    <property type="match status" value="1"/>
</dbReference>
<dbReference type="Proteomes" id="UP000246410">
    <property type="component" value="Unassembled WGS sequence"/>
</dbReference>
<dbReference type="InterPro" id="IPR037099">
    <property type="entry name" value="Fum_R/Succ_DH_flav-like_C_sf"/>
</dbReference>
<accession>A0A317NZ79</accession>
<evidence type="ECO:0000313" key="12">
    <source>
        <dbReference type="Proteomes" id="UP000246410"/>
    </source>
</evidence>
<keyword evidence="5" id="KW-0560">Oxidoreductase</keyword>
<dbReference type="InterPro" id="IPR003953">
    <property type="entry name" value="FAD-dep_OxRdtase_2_FAD-bd"/>
</dbReference>
<keyword evidence="4" id="KW-0274">FAD</keyword>
<evidence type="ECO:0000313" key="11">
    <source>
        <dbReference type="EMBL" id="PWV79464.1"/>
    </source>
</evidence>
<comment type="catalytic activity">
    <reaction evidence="8">
        <text>L-aspartate + O2 = iminosuccinate + H2O2</text>
        <dbReference type="Rhea" id="RHEA:25876"/>
        <dbReference type="ChEBI" id="CHEBI:15379"/>
        <dbReference type="ChEBI" id="CHEBI:16240"/>
        <dbReference type="ChEBI" id="CHEBI:29991"/>
        <dbReference type="ChEBI" id="CHEBI:77875"/>
        <dbReference type="EC" id="1.4.3.16"/>
    </reaction>
    <physiologicalReaction direction="left-to-right" evidence="8">
        <dbReference type="Rhea" id="RHEA:25877"/>
    </physiologicalReaction>
</comment>
<dbReference type="GO" id="GO:0034628">
    <property type="term" value="P:'de novo' NAD+ biosynthetic process from L-aspartate"/>
    <property type="evidence" value="ECO:0007669"/>
    <property type="project" value="TreeGrafter"/>
</dbReference>
<dbReference type="EMBL" id="QGTL01000002">
    <property type="protein sequence ID" value="PWV79464.1"/>
    <property type="molecule type" value="Genomic_DNA"/>
</dbReference>
<evidence type="ECO:0000256" key="5">
    <source>
        <dbReference type="ARBA" id="ARBA00023002"/>
    </source>
</evidence>
<dbReference type="RefSeq" id="WP_110036585.1">
    <property type="nucleotide sequence ID" value="NZ_QGTL01000002.1"/>
</dbReference>
<dbReference type="Pfam" id="PF00890">
    <property type="entry name" value="FAD_binding_2"/>
    <property type="match status" value="1"/>
</dbReference>
<evidence type="ECO:0000256" key="3">
    <source>
        <dbReference type="ARBA" id="ARBA00022630"/>
    </source>
</evidence>
<dbReference type="PRINTS" id="PR00469">
    <property type="entry name" value="PNDRDTASEII"/>
</dbReference>
<protein>
    <recommendedName>
        <fullName evidence="2">L-aspartate oxidase</fullName>
    </recommendedName>
    <alternativeName>
        <fullName evidence="7">Quinolinate synthase B</fullName>
    </alternativeName>
</protein>
<reference evidence="11 12" key="1">
    <citation type="submission" date="2018-05" db="EMBL/GenBank/DDBJ databases">
        <title>Genomic Encyclopedia of Type Strains, Phase IV (KMG-IV): sequencing the most valuable type-strain genomes for metagenomic binning, comparative biology and taxonomic classification.</title>
        <authorList>
            <person name="Goeker M."/>
        </authorList>
    </citation>
    <scope>NUCLEOTIDE SEQUENCE [LARGE SCALE GENOMIC DNA]</scope>
    <source>
        <strain evidence="11 12">DSM 44717</strain>
    </source>
</reference>
<evidence type="ECO:0000256" key="4">
    <source>
        <dbReference type="ARBA" id="ARBA00022827"/>
    </source>
</evidence>
<keyword evidence="3" id="KW-0285">Flavoprotein</keyword>
<evidence type="ECO:0000259" key="9">
    <source>
        <dbReference type="Pfam" id="PF00890"/>
    </source>
</evidence>
<organism evidence="11 12">
    <name type="scientific">Nocardia neocaledoniensis</name>
    <dbReference type="NCBI Taxonomy" id="236511"/>
    <lineage>
        <taxon>Bacteria</taxon>
        <taxon>Bacillati</taxon>
        <taxon>Actinomycetota</taxon>
        <taxon>Actinomycetes</taxon>
        <taxon>Mycobacteriales</taxon>
        <taxon>Nocardiaceae</taxon>
        <taxon>Nocardia</taxon>
    </lineage>
</organism>
<evidence type="ECO:0000259" key="10">
    <source>
        <dbReference type="Pfam" id="PF02910"/>
    </source>
</evidence>
<evidence type="ECO:0000256" key="7">
    <source>
        <dbReference type="ARBA" id="ARBA00030386"/>
    </source>
</evidence>
<dbReference type="SUPFAM" id="SSF46977">
    <property type="entry name" value="Succinate dehydrogenase/fumarate reductase flavoprotein C-terminal domain"/>
    <property type="match status" value="1"/>
</dbReference>
<dbReference type="InterPro" id="IPR005288">
    <property type="entry name" value="NadB"/>
</dbReference>
<dbReference type="PANTHER" id="PTHR42716">
    <property type="entry name" value="L-ASPARTATE OXIDASE"/>
    <property type="match status" value="1"/>
</dbReference>
<evidence type="ECO:0000256" key="6">
    <source>
        <dbReference type="ARBA" id="ARBA00029426"/>
    </source>
</evidence>
<dbReference type="Pfam" id="PF02910">
    <property type="entry name" value="Succ_DH_flav_C"/>
    <property type="match status" value="1"/>
</dbReference>
<dbReference type="PANTHER" id="PTHR42716:SF2">
    <property type="entry name" value="L-ASPARTATE OXIDASE, CHLOROPLASTIC"/>
    <property type="match status" value="1"/>
</dbReference>
<comment type="function">
    <text evidence="6">Catalyzes the oxidation of L-aspartate to iminoaspartate, the first step in the de novo biosynthesis of NAD(+).</text>
</comment>
<feature type="domain" description="Fumarate reductase/succinate dehydrogenase flavoprotein-like C-terminal" evidence="10">
    <location>
        <begin position="443"/>
        <end position="479"/>
    </location>
</feature>
<proteinExistence type="predicted"/>
<dbReference type="PRINTS" id="PR00368">
    <property type="entry name" value="FADPNR"/>
</dbReference>
<comment type="cofactor">
    <cofactor evidence="1">
        <name>FAD</name>
        <dbReference type="ChEBI" id="CHEBI:57692"/>
    </cofactor>
</comment>
<dbReference type="InterPro" id="IPR036188">
    <property type="entry name" value="FAD/NAD-bd_sf"/>
</dbReference>
<feature type="domain" description="FAD-dependent oxidoreductase 2 FAD-binding" evidence="9">
    <location>
        <begin position="7"/>
        <end position="213"/>
    </location>
</feature>